<gene>
    <name evidence="2" type="ORF">Pla144_42900</name>
</gene>
<accession>A0A5C6CJ62</accession>
<evidence type="ECO:0000256" key="1">
    <source>
        <dbReference type="SAM" id="Phobius"/>
    </source>
</evidence>
<keyword evidence="1" id="KW-1133">Transmembrane helix</keyword>
<keyword evidence="1" id="KW-0472">Membrane</keyword>
<dbReference type="InterPro" id="IPR026467">
    <property type="entry name" value="Ser/Gly_Cys_C_dom"/>
</dbReference>
<protein>
    <recommendedName>
        <fullName evidence="4">TIGR04222 domain-containing membrane protein</fullName>
    </recommendedName>
</protein>
<evidence type="ECO:0000313" key="2">
    <source>
        <dbReference type="EMBL" id="TWU22829.1"/>
    </source>
</evidence>
<dbReference type="Proteomes" id="UP000318437">
    <property type="component" value="Unassembled WGS sequence"/>
</dbReference>
<keyword evidence="3" id="KW-1185">Reference proteome</keyword>
<evidence type="ECO:0000313" key="3">
    <source>
        <dbReference type="Proteomes" id="UP000318437"/>
    </source>
</evidence>
<keyword evidence="1" id="KW-0812">Transmembrane</keyword>
<reference evidence="2 3" key="1">
    <citation type="submission" date="2019-02" db="EMBL/GenBank/DDBJ databases">
        <title>Deep-cultivation of Planctomycetes and their phenomic and genomic characterization uncovers novel biology.</title>
        <authorList>
            <person name="Wiegand S."/>
            <person name="Jogler M."/>
            <person name="Boedeker C."/>
            <person name="Pinto D."/>
            <person name="Vollmers J."/>
            <person name="Rivas-Marin E."/>
            <person name="Kohn T."/>
            <person name="Peeters S.H."/>
            <person name="Heuer A."/>
            <person name="Rast P."/>
            <person name="Oberbeckmann S."/>
            <person name="Bunk B."/>
            <person name="Jeske O."/>
            <person name="Meyerdierks A."/>
            <person name="Storesund J.E."/>
            <person name="Kallscheuer N."/>
            <person name="Luecker S."/>
            <person name="Lage O.M."/>
            <person name="Pohl T."/>
            <person name="Merkel B.J."/>
            <person name="Hornburger P."/>
            <person name="Mueller R.-W."/>
            <person name="Bruemmer F."/>
            <person name="Labrenz M."/>
            <person name="Spormann A.M."/>
            <person name="Op Den Camp H."/>
            <person name="Overmann J."/>
            <person name="Amann R."/>
            <person name="Jetten M.S.M."/>
            <person name="Mascher T."/>
            <person name="Medema M.H."/>
            <person name="Devos D.P."/>
            <person name="Kaster A.-K."/>
            <person name="Ovreas L."/>
            <person name="Rohde M."/>
            <person name="Galperin M.Y."/>
            <person name="Jogler C."/>
        </authorList>
    </citation>
    <scope>NUCLEOTIDE SEQUENCE [LARGE SCALE GENOMIC DNA]</scope>
    <source>
        <strain evidence="2 3">Pla144</strain>
    </source>
</reference>
<dbReference type="OrthoDB" id="278697at2"/>
<comment type="caution">
    <text evidence="2">The sequence shown here is derived from an EMBL/GenBank/DDBJ whole genome shotgun (WGS) entry which is preliminary data.</text>
</comment>
<dbReference type="AlphaFoldDB" id="A0A5C6CJ62"/>
<feature type="transmembrane region" description="Helical" evidence="1">
    <location>
        <begin position="200"/>
        <end position="221"/>
    </location>
</feature>
<sequence length="488" mass="52733">MPSDQDLLWQRLLAFEFDDPRSPLTFTQRLARESGWSVGFADRVIEEYRRFVYLALTAGHEVTPSHEVDEAWHLHLTYSRSYWNDFCKKTLGKPLHHGPTRGTRSDVQRHRDQYDQTLAGYRQAFGVGPPADIWPSVDVRFGDPQRYARVDKQRAWVIPKPWGLLHPVRLARRSGLGLSLVPLSFALAGNPLDLPGPEFLVFYAILLGIAVLGAIVLRYVLRPGENNAPEPLDAYQVACLARGIEGTIQAAVASLIHSQALEVGRAADAGVGVKDIRLQVSGGTPADANELEQRVVAACGESGGSRFSHVVDYAYPAAEKIQHRLETWGLVVPSNGLHASRWVPPLIILAALGIGLAKLIVGIQRGKPIGFLGTMIALAVFAVVMFFRRPHRTRAGDNVLKRLRHQHEDLRKKQRLLDESLAPSDMALATGLFGLSTVAVGSLLLLPDAWKFRLGPPSSGSGCGTTGCGSGCGGGGGCGGGCGGCGGD</sequence>
<evidence type="ECO:0008006" key="4">
    <source>
        <dbReference type="Google" id="ProtNLM"/>
    </source>
</evidence>
<proteinExistence type="predicted"/>
<dbReference type="RefSeq" id="WP_146452565.1">
    <property type="nucleotide sequence ID" value="NZ_SJPS01000007.1"/>
</dbReference>
<name>A0A5C6CJ62_9BACT</name>
<dbReference type="NCBIfam" id="TIGR04222">
    <property type="entry name" value="near_uncomplex"/>
    <property type="match status" value="1"/>
</dbReference>
<organism evidence="2 3">
    <name type="scientific">Bythopirellula polymerisocia</name>
    <dbReference type="NCBI Taxonomy" id="2528003"/>
    <lineage>
        <taxon>Bacteria</taxon>
        <taxon>Pseudomonadati</taxon>
        <taxon>Planctomycetota</taxon>
        <taxon>Planctomycetia</taxon>
        <taxon>Pirellulales</taxon>
        <taxon>Lacipirellulaceae</taxon>
        <taxon>Bythopirellula</taxon>
    </lineage>
</organism>
<feature type="transmembrane region" description="Helical" evidence="1">
    <location>
        <begin position="369"/>
        <end position="387"/>
    </location>
</feature>
<feature type="transmembrane region" description="Helical" evidence="1">
    <location>
        <begin position="342"/>
        <end position="363"/>
    </location>
</feature>
<dbReference type="EMBL" id="SJPS01000007">
    <property type="protein sequence ID" value="TWU22829.1"/>
    <property type="molecule type" value="Genomic_DNA"/>
</dbReference>